<dbReference type="Proteomes" id="UP000373149">
    <property type="component" value="Unassembled WGS sequence"/>
</dbReference>
<feature type="region of interest" description="Disordered" evidence="1">
    <location>
        <begin position="110"/>
        <end position="138"/>
    </location>
</feature>
<keyword evidence="3" id="KW-1185">Reference proteome</keyword>
<reference evidence="2 3" key="1">
    <citation type="submission" date="2019-09" db="EMBL/GenBank/DDBJ databases">
        <authorList>
            <person name="Duangmal K."/>
            <person name="Teo W.F.A."/>
            <person name="Lipun K."/>
        </authorList>
    </citation>
    <scope>NUCLEOTIDE SEQUENCE [LARGE SCALE GENOMIC DNA]</scope>
    <source>
        <strain evidence="2 3">K1PN6</strain>
    </source>
</reference>
<sequence>MLRLFDPFDLKSAPYALIRQCLAGPRDEVLVTLFANELHRFCRRENFDKTMTPYFGADHWQAAVPERPAGARKEAFPMAYQQGLREQGLFTAGFGIRISNQSTHYRWRGDHHASVTGSPRRMVPPAITSPSSGTRNRAASRPLIITGRSAAIGR</sequence>
<comment type="caution">
    <text evidence="2">The sequence shown here is derived from an EMBL/GenBank/DDBJ whole genome shotgun (WGS) entry which is preliminary data.</text>
</comment>
<gene>
    <name evidence="2" type="ORF">FPZ41_13845</name>
</gene>
<dbReference type="RefSeq" id="WP_152862458.1">
    <property type="nucleotide sequence ID" value="NZ_VMNX01000040.1"/>
</dbReference>
<evidence type="ECO:0000256" key="1">
    <source>
        <dbReference type="SAM" id="MobiDB-lite"/>
    </source>
</evidence>
<dbReference type="EMBL" id="VMNX01000040">
    <property type="protein sequence ID" value="MPY49592.1"/>
    <property type="molecule type" value="Genomic_DNA"/>
</dbReference>
<accession>A0A5N8WR15</accession>
<protein>
    <submittedName>
        <fullName evidence="2">Uncharacterized protein</fullName>
    </submittedName>
</protein>
<name>A0A5N8WR15_9ACTN</name>
<feature type="compositionally biased region" description="Polar residues" evidence="1">
    <location>
        <begin position="128"/>
        <end position="137"/>
    </location>
</feature>
<organism evidence="2 3">
    <name type="scientific">Streptomyces acidicola</name>
    <dbReference type="NCBI Taxonomy" id="2596892"/>
    <lineage>
        <taxon>Bacteria</taxon>
        <taxon>Bacillati</taxon>
        <taxon>Actinomycetota</taxon>
        <taxon>Actinomycetes</taxon>
        <taxon>Kitasatosporales</taxon>
        <taxon>Streptomycetaceae</taxon>
        <taxon>Streptomyces</taxon>
    </lineage>
</organism>
<proteinExistence type="predicted"/>
<evidence type="ECO:0000313" key="2">
    <source>
        <dbReference type="EMBL" id="MPY49592.1"/>
    </source>
</evidence>
<evidence type="ECO:0000313" key="3">
    <source>
        <dbReference type="Proteomes" id="UP000373149"/>
    </source>
</evidence>
<dbReference type="AlphaFoldDB" id="A0A5N8WR15"/>